<proteinExistence type="predicted"/>
<feature type="transmembrane region" description="Helical" evidence="1">
    <location>
        <begin position="25"/>
        <end position="47"/>
    </location>
</feature>
<accession>A0A5C3QDF8</accession>
<evidence type="ECO:0000313" key="2">
    <source>
        <dbReference type="EMBL" id="TFL00105.1"/>
    </source>
</evidence>
<keyword evidence="1" id="KW-1133">Transmembrane helix</keyword>
<dbReference type="EMBL" id="ML178830">
    <property type="protein sequence ID" value="TFL00105.1"/>
    <property type="molecule type" value="Genomic_DNA"/>
</dbReference>
<name>A0A5C3QDF8_9AGAR</name>
<sequence>MLLLTITRRLRPRCVMSKGTNGRQLTHALLCFAFHVFFILALCYVHIPHNLRPMNGWHTYASLLLWQPRTSHPPRTHHE</sequence>
<keyword evidence="1" id="KW-0812">Transmembrane</keyword>
<dbReference type="AlphaFoldDB" id="A0A5C3QDF8"/>
<organism evidence="2 3">
    <name type="scientific">Pterulicium gracile</name>
    <dbReference type="NCBI Taxonomy" id="1884261"/>
    <lineage>
        <taxon>Eukaryota</taxon>
        <taxon>Fungi</taxon>
        <taxon>Dikarya</taxon>
        <taxon>Basidiomycota</taxon>
        <taxon>Agaricomycotina</taxon>
        <taxon>Agaricomycetes</taxon>
        <taxon>Agaricomycetidae</taxon>
        <taxon>Agaricales</taxon>
        <taxon>Pleurotineae</taxon>
        <taxon>Pterulaceae</taxon>
        <taxon>Pterulicium</taxon>
    </lineage>
</organism>
<reference evidence="2 3" key="1">
    <citation type="journal article" date="2019" name="Nat. Ecol. Evol.">
        <title>Megaphylogeny resolves global patterns of mushroom evolution.</title>
        <authorList>
            <person name="Varga T."/>
            <person name="Krizsan K."/>
            <person name="Foldi C."/>
            <person name="Dima B."/>
            <person name="Sanchez-Garcia M."/>
            <person name="Sanchez-Ramirez S."/>
            <person name="Szollosi G.J."/>
            <person name="Szarkandi J.G."/>
            <person name="Papp V."/>
            <person name="Albert L."/>
            <person name="Andreopoulos W."/>
            <person name="Angelini C."/>
            <person name="Antonin V."/>
            <person name="Barry K.W."/>
            <person name="Bougher N.L."/>
            <person name="Buchanan P."/>
            <person name="Buyck B."/>
            <person name="Bense V."/>
            <person name="Catcheside P."/>
            <person name="Chovatia M."/>
            <person name="Cooper J."/>
            <person name="Damon W."/>
            <person name="Desjardin D."/>
            <person name="Finy P."/>
            <person name="Geml J."/>
            <person name="Haridas S."/>
            <person name="Hughes K."/>
            <person name="Justo A."/>
            <person name="Karasinski D."/>
            <person name="Kautmanova I."/>
            <person name="Kiss B."/>
            <person name="Kocsube S."/>
            <person name="Kotiranta H."/>
            <person name="LaButti K.M."/>
            <person name="Lechner B.E."/>
            <person name="Liimatainen K."/>
            <person name="Lipzen A."/>
            <person name="Lukacs Z."/>
            <person name="Mihaltcheva S."/>
            <person name="Morgado L.N."/>
            <person name="Niskanen T."/>
            <person name="Noordeloos M.E."/>
            <person name="Ohm R.A."/>
            <person name="Ortiz-Santana B."/>
            <person name="Ovrebo C."/>
            <person name="Racz N."/>
            <person name="Riley R."/>
            <person name="Savchenko A."/>
            <person name="Shiryaev A."/>
            <person name="Soop K."/>
            <person name="Spirin V."/>
            <person name="Szebenyi C."/>
            <person name="Tomsovsky M."/>
            <person name="Tulloss R.E."/>
            <person name="Uehling J."/>
            <person name="Grigoriev I.V."/>
            <person name="Vagvolgyi C."/>
            <person name="Papp T."/>
            <person name="Martin F.M."/>
            <person name="Miettinen O."/>
            <person name="Hibbett D.S."/>
            <person name="Nagy L.G."/>
        </authorList>
    </citation>
    <scope>NUCLEOTIDE SEQUENCE [LARGE SCALE GENOMIC DNA]</scope>
    <source>
        <strain evidence="2 3">CBS 309.79</strain>
    </source>
</reference>
<keyword evidence="1" id="KW-0472">Membrane</keyword>
<evidence type="ECO:0000313" key="3">
    <source>
        <dbReference type="Proteomes" id="UP000305067"/>
    </source>
</evidence>
<protein>
    <submittedName>
        <fullName evidence="2">Uncharacterized protein</fullName>
    </submittedName>
</protein>
<dbReference type="Proteomes" id="UP000305067">
    <property type="component" value="Unassembled WGS sequence"/>
</dbReference>
<gene>
    <name evidence="2" type="ORF">BDV98DRAFT_569995</name>
</gene>
<keyword evidence="3" id="KW-1185">Reference proteome</keyword>
<evidence type="ECO:0000256" key="1">
    <source>
        <dbReference type="SAM" id="Phobius"/>
    </source>
</evidence>